<feature type="signal peptide" evidence="2">
    <location>
        <begin position="1"/>
        <end position="20"/>
    </location>
</feature>
<comment type="caution">
    <text evidence="3">The sequence shown here is derived from an EMBL/GenBank/DDBJ whole genome shotgun (WGS) entry which is preliminary data.</text>
</comment>
<sequence>MSIKTISLLFAVIFLAGCQANVKKSDSSQTMADAKPSAPTLASSQSTTPPRAPVTQAEALPKKTMTAYESLTDKLVKQGQQALAEKRLLTPVEDNANLYFQAVLGRDPGNYSATVGIAEIVDTYTQWAWNTAQQGNYKMATRYLASARSANPEDATITQMEQRIARLKAQRVAAVARQKAAQPSAESSQKESGHAVETAVTTAPAKAGQYFLPKTLFSLSDDEIVEKMQPIIDKVKKDKNDIAIYWPNDKEARLIYQIINSRVVDFRVRAMIYHRSDYMVELQQN</sequence>
<accession>A0ABU9G4X0</accession>
<dbReference type="RefSeq" id="WP_341566655.1">
    <property type="nucleotide sequence ID" value="NZ_JBAKAR010000003.1"/>
</dbReference>
<dbReference type="EMBL" id="JBAKAR010000003">
    <property type="protein sequence ID" value="MEL0612674.1"/>
    <property type="molecule type" value="Genomic_DNA"/>
</dbReference>
<dbReference type="Proteomes" id="UP001379949">
    <property type="component" value="Unassembled WGS sequence"/>
</dbReference>
<name>A0ABU9G4X0_9GAMM</name>
<reference evidence="3 4" key="1">
    <citation type="submission" date="2024-02" db="EMBL/GenBank/DDBJ databases">
        <title>Bacteria isolated from the canopy kelp, Nereocystis luetkeana.</title>
        <authorList>
            <person name="Pfister C.A."/>
            <person name="Younker I.T."/>
            <person name="Light S.H."/>
        </authorList>
    </citation>
    <scope>NUCLEOTIDE SEQUENCE [LARGE SCALE GENOMIC DNA]</scope>
    <source>
        <strain evidence="3 4">TI.4.07</strain>
    </source>
</reference>
<keyword evidence="4" id="KW-1185">Reference proteome</keyword>
<evidence type="ECO:0008006" key="5">
    <source>
        <dbReference type="Google" id="ProtNLM"/>
    </source>
</evidence>
<feature type="compositionally biased region" description="Polar residues" evidence="1">
    <location>
        <begin position="40"/>
        <end position="49"/>
    </location>
</feature>
<protein>
    <recommendedName>
        <fullName evidence="5">Lipoprotein</fullName>
    </recommendedName>
</protein>
<evidence type="ECO:0000256" key="1">
    <source>
        <dbReference type="SAM" id="MobiDB-lite"/>
    </source>
</evidence>
<evidence type="ECO:0000313" key="3">
    <source>
        <dbReference type="EMBL" id="MEL0612674.1"/>
    </source>
</evidence>
<proteinExistence type="predicted"/>
<evidence type="ECO:0000313" key="4">
    <source>
        <dbReference type="Proteomes" id="UP001379949"/>
    </source>
</evidence>
<feature type="region of interest" description="Disordered" evidence="1">
    <location>
        <begin position="178"/>
        <end position="199"/>
    </location>
</feature>
<dbReference type="PROSITE" id="PS51257">
    <property type="entry name" value="PROKAR_LIPOPROTEIN"/>
    <property type="match status" value="1"/>
</dbReference>
<feature type="chain" id="PRO_5045413295" description="Lipoprotein" evidence="2">
    <location>
        <begin position="21"/>
        <end position="285"/>
    </location>
</feature>
<organism evidence="3 4">
    <name type="scientific">Marinomonas arenicola</name>
    <dbReference type="NCBI Taxonomy" id="569601"/>
    <lineage>
        <taxon>Bacteria</taxon>
        <taxon>Pseudomonadati</taxon>
        <taxon>Pseudomonadota</taxon>
        <taxon>Gammaproteobacteria</taxon>
        <taxon>Oceanospirillales</taxon>
        <taxon>Oceanospirillaceae</taxon>
        <taxon>Marinomonas</taxon>
    </lineage>
</organism>
<feature type="region of interest" description="Disordered" evidence="1">
    <location>
        <begin position="25"/>
        <end position="56"/>
    </location>
</feature>
<keyword evidence="2" id="KW-0732">Signal</keyword>
<gene>
    <name evidence="3" type="ORF">V6242_05920</name>
</gene>
<evidence type="ECO:0000256" key="2">
    <source>
        <dbReference type="SAM" id="SignalP"/>
    </source>
</evidence>